<feature type="non-terminal residue" evidence="1">
    <location>
        <position position="1"/>
    </location>
</feature>
<keyword evidence="2" id="KW-1185">Reference proteome</keyword>
<name>A0A1T0CJX0_9GAMM</name>
<evidence type="ECO:0000313" key="1">
    <source>
        <dbReference type="EMBL" id="OOS22451.1"/>
    </source>
</evidence>
<reference evidence="1 2" key="1">
    <citation type="submission" date="2017-02" db="EMBL/GenBank/DDBJ databases">
        <title>Draft genome sequence of Moraxella pluranimalium CCUG 54913T type strain.</title>
        <authorList>
            <person name="Salva-Serra F."/>
            <person name="Engstrom-Jakobsson H."/>
            <person name="Thorell K."/>
            <person name="Jaen-Luchoro D."/>
            <person name="Gonzales-Siles L."/>
            <person name="Karlsson R."/>
            <person name="Yazdan S."/>
            <person name="Boulund F."/>
            <person name="Johnning A."/>
            <person name="Engstrand L."/>
            <person name="Kristiansson E."/>
            <person name="Moore E."/>
        </authorList>
    </citation>
    <scope>NUCLEOTIDE SEQUENCE [LARGE SCALE GENOMIC DNA]</scope>
    <source>
        <strain evidence="1 2">CCUG 54913</strain>
    </source>
</reference>
<protein>
    <submittedName>
        <fullName evidence="1">Uncharacterized protein</fullName>
    </submittedName>
</protein>
<organism evidence="1 2">
    <name type="scientific">Moraxella pluranimalium</name>
    <dbReference type="NCBI Taxonomy" id="470453"/>
    <lineage>
        <taxon>Bacteria</taxon>
        <taxon>Pseudomonadati</taxon>
        <taxon>Pseudomonadota</taxon>
        <taxon>Gammaproteobacteria</taxon>
        <taxon>Moraxellales</taxon>
        <taxon>Moraxellaceae</taxon>
        <taxon>Moraxella</taxon>
    </lineage>
</organism>
<proteinExistence type="predicted"/>
<gene>
    <name evidence="1" type="ORF">B0680_09450</name>
</gene>
<evidence type="ECO:0000313" key="2">
    <source>
        <dbReference type="Proteomes" id="UP000189800"/>
    </source>
</evidence>
<comment type="caution">
    <text evidence="1">The sequence shown here is derived from an EMBL/GenBank/DDBJ whole genome shotgun (WGS) entry which is preliminary data.</text>
</comment>
<sequence>ISVPLHSNLDPKHITVGNQLEFYSANSDGKFTGAMKLSYAKLKDDIKRNDLQFFLQNDAKECTTASDEKIGAQRFCFEINIKGAVYPQVSNYDLVRSQFSPLTRPYSVSIYTNQTTTETSGSGTSSAEKLVLLPFALAFDVVTMPLQILGALD</sequence>
<dbReference type="AlphaFoldDB" id="A0A1T0CJX0"/>
<dbReference type="EMBL" id="MUYU01000028">
    <property type="protein sequence ID" value="OOS22451.1"/>
    <property type="molecule type" value="Genomic_DNA"/>
</dbReference>
<accession>A0A1T0CJX0</accession>
<dbReference type="Proteomes" id="UP000189800">
    <property type="component" value="Unassembled WGS sequence"/>
</dbReference>